<dbReference type="AlphaFoldDB" id="A0AB39TR90"/>
<evidence type="ECO:0000256" key="1">
    <source>
        <dbReference type="ARBA" id="ARBA00022729"/>
    </source>
</evidence>
<dbReference type="Gene3D" id="2.30.30.100">
    <property type="match status" value="5"/>
</dbReference>
<feature type="chain" id="PRO_5044221244" evidence="3">
    <location>
        <begin position="26"/>
        <end position="405"/>
    </location>
</feature>
<protein>
    <submittedName>
        <fullName evidence="4">FG-GAP repeat domain-containing protein</fullName>
    </submittedName>
</protein>
<reference evidence="4" key="1">
    <citation type="submission" date="2024-07" db="EMBL/GenBank/DDBJ databases">
        <authorList>
            <person name="Yu S.T."/>
        </authorList>
    </citation>
    <scope>NUCLEOTIDE SEQUENCE</scope>
    <source>
        <strain evidence="4">Y1</strain>
    </source>
</reference>
<dbReference type="RefSeq" id="WP_369184379.1">
    <property type="nucleotide sequence ID" value="NZ_CP163445.1"/>
</dbReference>
<accession>A0AB39TR90</accession>
<dbReference type="InterPro" id="IPR013517">
    <property type="entry name" value="FG-GAP"/>
</dbReference>
<feature type="region of interest" description="Disordered" evidence="2">
    <location>
        <begin position="382"/>
        <end position="405"/>
    </location>
</feature>
<sequence>MRRLRSAQAALAAGLLAVLPGGASAAGASGVPRASGVFAPKTDYPVGHNPRAVATGDLTGSGRTDLVVADAADGTVSILLNNGDGTFAPRRTYPAGPGPSSVAVGDLRGIGVSDLVVADQDGDGVSVLLGNGDGTFRPPRRLATGPHPDAVALGDFRGTGTLDLAVANLGDFGDGSVSLLLGNGDGTFQPARSYPTGDNSNPASIALADLGGSGNLDLAVALDGVGEVAVFPGNGDGILGAPTGYRVGGIPVSLAVGDLRGDGRLDLVLADSENSARVLLGNGDRTFRPVRSYPAGSAPVSVVVGDFTRSGAADLALATGGNSATLLLGNRDGTFRAPQSYPTGSGDHSTPDRVAAGRFTVGGGLDLAVTNAQDDTVSVLLNTADRPGPWPRPGAAESSRRPARR</sequence>
<dbReference type="InterPro" id="IPR028994">
    <property type="entry name" value="Integrin_alpha_N"/>
</dbReference>
<keyword evidence="1 3" id="KW-0732">Signal</keyword>
<dbReference type="PANTHER" id="PTHR46580:SF2">
    <property type="entry name" value="MAM DOMAIN-CONTAINING PROTEIN"/>
    <property type="match status" value="1"/>
</dbReference>
<evidence type="ECO:0000256" key="3">
    <source>
        <dbReference type="SAM" id="SignalP"/>
    </source>
</evidence>
<dbReference type="SUPFAM" id="SSF69318">
    <property type="entry name" value="Integrin alpha N-terminal domain"/>
    <property type="match status" value="2"/>
</dbReference>
<dbReference type="EMBL" id="CP163445">
    <property type="protein sequence ID" value="XDQ81641.1"/>
    <property type="molecule type" value="Genomic_DNA"/>
</dbReference>
<evidence type="ECO:0000256" key="2">
    <source>
        <dbReference type="SAM" id="MobiDB-lite"/>
    </source>
</evidence>
<dbReference type="PANTHER" id="PTHR46580">
    <property type="entry name" value="SENSOR KINASE-RELATED"/>
    <property type="match status" value="1"/>
</dbReference>
<name>A0AB39TR90_9ACTN</name>
<gene>
    <name evidence="4" type="ORF">AB2U05_25825</name>
</gene>
<evidence type="ECO:0000313" key="4">
    <source>
        <dbReference type="EMBL" id="XDQ81641.1"/>
    </source>
</evidence>
<proteinExistence type="predicted"/>
<feature type="signal peptide" evidence="3">
    <location>
        <begin position="1"/>
        <end position="25"/>
    </location>
</feature>
<dbReference type="Pfam" id="PF13517">
    <property type="entry name" value="FG-GAP_3"/>
    <property type="match status" value="3"/>
</dbReference>
<organism evidence="4">
    <name type="scientific">Streptomyces sp. Y1</name>
    <dbReference type="NCBI Taxonomy" id="3238634"/>
    <lineage>
        <taxon>Bacteria</taxon>
        <taxon>Bacillati</taxon>
        <taxon>Actinomycetota</taxon>
        <taxon>Actinomycetes</taxon>
        <taxon>Kitasatosporales</taxon>
        <taxon>Streptomycetaceae</taxon>
        <taxon>Streptomyces</taxon>
    </lineage>
</organism>